<name>A0A4D6M4V9_VIGUN</name>
<reference evidence="1 2" key="1">
    <citation type="submission" date="2019-04" db="EMBL/GenBank/DDBJ databases">
        <title>An improved genome assembly and genetic linkage map for asparagus bean, Vigna unguiculata ssp. sesquipedialis.</title>
        <authorList>
            <person name="Xia Q."/>
            <person name="Zhang R."/>
            <person name="Dong Y."/>
        </authorList>
    </citation>
    <scope>NUCLEOTIDE SEQUENCE [LARGE SCALE GENOMIC DNA]</scope>
    <source>
        <tissue evidence="1">Leaf</tissue>
    </source>
</reference>
<sequence>MCRAHVERCNVRGGPGLVDHRCWTTGGQVRRDVYKRQGFNRGAQSTEVRLAACRAPPGSDEKMVALERRWRLAVRGYRQAVWHSFA</sequence>
<protein>
    <submittedName>
        <fullName evidence="1">Uncharacterized protein</fullName>
    </submittedName>
</protein>
<evidence type="ECO:0000313" key="1">
    <source>
        <dbReference type="EMBL" id="QCD96205.1"/>
    </source>
</evidence>
<dbReference type="Proteomes" id="UP000501690">
    <property type="component" value="Linkage Group LG6"/>
</dbReference>
<proteinExistence type="predicted"/>
<evidence type="ECO:0000313" key="2">
    <source>
        <dbReference type="Proteomes" id="UP000501690"/>
    </source>
</evidence>
<gene>
    <name evidence="1" type="ORF">DEO72_LG6g907</name>
</gene>
<dbReference type="AlphaFoldDB" id="A0A4D6M4V9"/>
<keyword evidence="2" id="KW-1185">Reference proteome</keyword>
<organism evidence="1 2">
    <name type="scientific">Vigna unguiculata</name>
    <name type="common">Cowpea</name>
    <dbReference type="NCBI Taxonomy" id="3917"/>
    <lineage>
        <taxon>Eukaryota</taxon>
        <taxon>Viridiplantae</taxon>
        <taxon>Streptophyta</taxon>
        <taxon>Embryophyta</taxon>
        <taxon>Tracheophyta</taxon>
        <taxon>Spermatophyta</taxon>
        <taxon>Magnoliopsida</taxon>
        <taxon>eudicotyledons</taxon>
        <taxon>Gunneridae</taxon>
        <taxon>Pentapetalae</taxon>
        <taxon>rosids</taxon>
        <taxon>fabids</taxon>
        <taxon>Fabales</taxon>
        <taxon>Fabaceae</taxon>
        <taxon>Papilionoideae</taxon>
        <taxon>50 kb inversion clade</taxon>
        <taxon>NPAAA clade</taxon>
        <taxon>indigoferoid/millettioid clade</taxon>
        <taxon>Phaseoleae</taxon>
        <taxon>Vigna</taxon>
    </lineage>
</organism>
<accession>A0A4D6M4V9</accession>
<dbReference type="EMBL" id="CP039350">
    <property type="protein sequence ID" value="QCD96205.1"/>
    <property type="molecule type" value="Genomic_DNA"/>
</dbReference>